<keyword evidence="3" id="KW-0238">DNA-binding</keyword>
<proteinExistence type="inferred from homology"/>
<feature type="domain" description="HTH lysR-type" evidence="5">
    <location>
        <begin position="4"/>
        <end position="61"/>
    </location>
</feature>
<dbReference type="PANTHER" id="PTHR30537:SF3">
    <property type="entry name" value="TRANSCRIPTIONAL REGULATORY PROTEIN"/>
    <property type="match status" value="1"/>
</dbReference>
<dbReference type="RefSeq" id="WP_167228468.1">
    <property type="nucleotide sequence ID" value="NZ_JAAQPH010000019.1"/>
</dbReference>
<dbReference type="GO" id="GO:0043565">
    <property type="term" value="F:sequence-specific DNA binding"/>
    <property type="evidence" value="ECO:0007669"/>
    <property type="project" value="TreeGrafter"/>
</dbReference>
<dbReference type="GO" id="GO:0006351">
    <property type="term" value="P:DNA-templated transcription"/>
    <property type="evidence" value="ECO:0007669"/>
    <property type="project" value="TreeGrafter"/>
</dbReference>
<keyword evidence="7" id="KW-1185">Reference proteome</keyword>
<dbReference type="InterPro" id="IPR036388">
    <property type="entry name" value="WH-like_DNA-bd_sf"/>
</dbReference>
<accession>A0A967KCZ7</accession>
<dbReference type="SUPFAM" id="SSF46785">
    <property type="entry name" value="Winged helix' DNA-binding domain"/>
    <property type="match status" value="1"/>
</dbReference>
<dbReference type="SUPFAM" id="SSF53850">
    <property type="entry name" value="Periplasmic binding protein-like II"/>
    <property type="match status" value="1"/>
</dbReference>
<dbReference type="Proteomes" id="UP000761264">
    <property type="component" value="Unassembled WGS sequence"/>
</dbReference>
<dbReference type="PROSITE" id="PS50931">
    <property type="entry name" value="HTH_LYSR"/>
    <property type="match status" value="1"/>
</dbReference>
<dbReference type="Gene3D" id="1.10.10.10">
    <property type="entry name" value="Winged helix-like DNA-binding domain superfamily/Winged helix DNA-binding domain"/>
    <property type="match status" value="1"/>
</dbReference>
<dbReference type="PANTHER" id="PTHR30537">
    <property type="entry name" value="HTH-TYPE TRANSCRIPTIONAL REGULATOR"/>
    <property type="match status" value="1"/>
</dbReference>
<dbReference type="InterPro" id="IPR000847">
    <property type="entry name" value="LysR_HTH_N"/>
</dbReference>
<dbReference type="InterPro" id="IPR005119">
    <property type="entry name" value="LysR_subst-bd"/>
</dbReference>
<keyword evidence="4" id="KW-0804">Transcription</keyword>
<dbReference type="Pfam" id="PF00126">
    <property type="entry name" value="HTH_1"/>
    <property type="match status" value="1"/>
</dbReference>
<dbReference type="CDD" id="cd08422">
    <property type="entry name" value="PBP2_CrgA_like"/>
    <property type="match status" value="1"/>
</dbReference>
<name>A0A967KCZ7_9PROT</name>
<sequence length="300" mass="33039">MSLTNWDDYRYFLAVAESGSLSAAARVLGVAQPTVGRRIAQLEERIQARLFDRLNQGYQLTATGRRAVEAAERMQSDAFNIERLVEGADTALAGRVSIATAEGLGTFWLSPLIPALRRAYPALEVEVLVGVSAHDLLRREADIALRVGNPRSDALVGRRIGQIHCGLFASVDYLAARGEPKTPGDLAGHDIIESVREIAELRQARRLRSLSRDTEVAFRCNSILVQLAAVRAGAGILALPLYMARGDSELVRLLTDSFNVSIDLWLLSHRDLRRTARVRAVLDFIIARAGEDPDMKMGRR</sequence>
<comment type="similarity">
    <text evidence="1">Belongs to the LysR transcriptional regulatory family.</text>
</comment>
<dbReference type="FunFam" id="1.10.10.10:FF:000001">
    <property type="entry name" value="LysR family transcriptional regulator"/>
    <property type="match status" value="1"/>
</dbReference>
<keyword evidence="2" id="KW-0805">Transcription regulation</keyword>
<evidence type="ECO:0000256" key="2">
    <source>
        <dbReference type="ARBA" id="ARBA00023015"/>
    </source>
</evidence>
<evidence type="ECO:0000256" key="4">
    <source>
        <dbReference type="ARBA" id="ARBA00023163"/>
    </source>
</evidence>
<dbReference type="GO" id="GO:0003700">
    <property type="term" value="F:DNA-binding transcription factor activity"/>
    <property type="evidence" value="ECO:0007669"/>
    <property type="project" value="InterPro"/>
</dbReference>
<evidence type="ECO:0000256" key="3">
    <source>
        <dbReference type="ARBA" id="ARBA00023125"/>
    </source>
</evidence>
<evidence type="ECO:0000313" key="6">
    <source>
        <dbReference type="EMBL" id="NIA71144.1"/>
    </source>
</evidence>
<gene>
    <name evidence="6" type="ORF">HBA54_21320</name>
</gene>
<dbReference type="EMBL" id="JAAQPH010000019">
    <property type="protein sequence ID" value="NIA71144.1"/>
    <property type="molecule type" value="Genomic_DNA"/>
</dbReference>
<comment type="caution">
    <text evidence="6">The sequence shown here is derived from an EMBL/GenBank/DDBJ whole genome shotgun (WGS) entry which is preliminary data.</text>
</comment>
<evidence type="ECO:0000256" key="1">
    <source>
        <dbReference type="ARBA" id="ARBA00009437"/>
    </source>
</evidence>
<dbReference type="Gene3D" id="3.40.190.290">
    <property type="match status" value="1"/>
</dbReference>
<dbReference type="PRINTS" id="PR00039">
    <property type="entry name" value="HTHLYSR"/>
</dbReference>
<dbReference type="Pfam" id="PF03466">
    <property type="entry name" value="LysR_substrate"/>
    <property type="match status" value="1"/>
</dbReference>
<dbReference type="AlphaFoldDB" id="A0A967KCZ7"/>
<reference evidence="6" key="1">
    <citation type="submission" date="2020-03" db="EMBL/GenBank/DDBJ databases">
        <title>Genome of Pelagibius litoralis DSM 21314T.</title>
        <authorList>
            <person name="Wang G."/>
        </authorList>
    </citation>
    <scope>NUCLEOTIDE SEQUENCE</scope>
    <source>
        <strain evidence="6">DSM 21314</strain>
    </source>
</reference>
<protein>
    <submittedName>
        <fullName evidence="6">LysR family transcriptional regulator</fullName>
    </submittedName>
</protein>
<evidence type="ECO:0000259" key="5">
    <source>
        <dbReference type="PROSITE" id="PS50931"/>
    </source>
</evidence>
<organism evidence="6 7">
    <name type="scientific">Pelagibius litoralis</name>
    <dbReference type="NCBI Taxonomy" id="374515"/>
    <lineage>
        <taxon>Bacteria</taxon>
        <taxon>Pseudomonadati</taxon>
        <taxon>Pseudomonadota</taxon>
        <taxon>Alphaproteobacteria</taxon>
        <taxon>Rhodospirillales</taxon>
        <taxon>Rhodovibrionaceae</taxon>
        <taxon>Pelagibius</taxon>
    </lineage>
</organism>
<dbReference type="InterPro" id="IPR036390">
    <property type="entry name" value="WH_DNA-bd_sf"/>
</dbReference>
<dbReference type="InterPro" id="IPR058163">
    <property type="entry name" value="LysR-type_TF_proteobact-type"/>
</dbReference>
<evidence type="ECO:0000313" key="7">
    <source>
        <dbReference type="Proteomes" id="UP000761264"/>
    </source>
</evidence>